<keyword evidence="6" id="KW-1185">Reference proteome</keyword>
<keyword evidence="1" id="KW-0732">Signal</keyword>
<keyword evidence="5" id="KW-0808">Transferase</keyword>
<evidence type="ECO:0000313" key="6">
    <source>
        <dbReference type="Proteomes" id="UP001140949"/>
    </source>
</evidence>
<dbReference type="GO" id="GO:0016301">
    <property type="term" value="F:kinase activity"/>
    <property type="evidence" value="ECO:0007669"/>
    <property type="project" value="UniProtKB-KW"/>
</dbReference>
<dbReference type="GO" id="GO:0048544">
    <property type="term" value="P:recognition of pollen"/>
    <property type="evidence" value="ECO:0007669"/>
    <property type="project" value="InterPro"/>
</dbReference>
<dbReference type="Pfam" id="PF00954">
    <property type="entry name" value="S_locus_glycop"/>
    <property type="match status" value="1"/>
</dbReference>
<sequence length="333" mass="36341">MVQQHHGPQDRLGAQPRRPDRQLHRRHALPHRRRDALAHCRWGLQHSHKVCIIIIIISPGGKSTAAGQRKLGADSGGGGGKQLAELRPPHRHVARGMKLGLDRTTGLRRNLTSWKATADPSRGLYCAATDSDTEIYLYSSSSSAKIWRSGSWDGINLSRNGLTYRYVNTPLELSFSFQPSAKLVIFTASPSVKAQWLTWTPGSGRWDTISDEPANQCDTYGHCGPNGLCDINASPICSCLQGYLPKSPTKWASRNWADGCVRKTGPDCKNGTDSFATVSGAKLPEAPSSLWTTAFSLNECRLMCLRNCSCTAYAMDGSKSGCVTWVTASLLDV</sequence>
<feature type="region of interest" description="Disordered" evidence="3">
    <location>
        <begin position="65"/>
        <end position="85"/>
    </location>
</feature>
<protein>
    <submittedName>
        <fullName evidence="5">Receptor-like serine/threonine-protein kinase SD1-8</fullName>
    </submittedName>
</protein>
<dbReference type="PANTHER" id="PTHR32444:SF183">
    <property type="entry name" value="APPLE DOMAIN-CONTAINING PROTEIN"/>
    <property type="match status" value="1"/>
</dbReference>
<dbReference type="InterPro" id="IPR000858">
    <property type="entry name" value="S_locus_glycoprot_dom"/>
</dbReference>
<proteinExistence type="predicted"/>
<dbReference type="EMBL" id="JANAVB010044620">
    <property type="protein sequence ID" value="KAJ6791115.1"/>
    <property type="molecule type" value="Genomic_DNA"/>
</dbReference>
<dbReference type="PANTHER" id="PTHR32444">
    <property type="entry name" value="BULB-TYPE LECTIN DOMAIN-CONTAINING PROTEIN"/>
    <property type="match status" value="1"/>
</dbReference>
<comment type="caution">
    <text evidence="5">The sequence shown here is derived from an EMBL/GenBank/DDBJ whole genome shotgun (WGS) entry which is preliminary data.</text>
</comment>
<feature type="compositionally biased region" description="Basic residues" evidence="3">
    <location>
        <begin position="23"/>
        <end position="32"/>
    </location>
</feature>
<evidence type="ECO:0000313" key="5">
    <source>
        <dbReference type="EMBL" id="KAJ6791115.1"/>
    </source>
</evidence>
<organism evidence="5 6">
    <name type="scientific">Iris pallida</name>
    <name type="common">Sweet iris</name>
    <dbReference type="NCBI Taxonomy" id="29817"/>
    <lineage>
        <taxon>Eukaryota</taxon>
        <taxon>Viridiplantae</taxon>
        <taxon>Streptophyta</taxon>
        <taxon>Embryophyta</taxon>
        <taxon>Tracheophyta</taxon>
        <taxon>Spermatophyta</taxon>
        <taxon>Magnoliopsida</taxon>
        <taxon>Liliopsida</taxon>
        <taxon>Asparagales</taxon>
        <taxon>Iridaceae</taxon>
        <taxon>Iridoideae</taxon>
        <taxon>Irideae</taxon>
        <taxon>Iris</taxon>
    </lineage>
</organism>
<keyword evidence="2" id="KW-1015">Disulfide bond</keyword>
<accession>A0AAX6DHB0</accession>
<evidence type="ECO:0000256" key="1">
    <source>
        <dbReference type="ARBA" id="ARBA00022729"/>
    </source>
</evidence>
<gene>
    <name evidence="5" type="ORF">M6B38_245595</name>
</gene>
<dbReference type="Proteomes" id="UP001140949">
    <property type="component" value="Unassembled WGS sequence"/>
</dbReference>
<dbReference type="Pfam" id="PF08276">
    <property type="entry name" value="PAN_2"/>
    <property type="match status" value="1"/>
</dbReference>
<reference evidence="5" key="1">
    <citation type="journal article" date="2023" name="GigaByte">
        <title>Genome assembly of the bearded iris, Iris pallida Lam.</title>
        <authorList>
            <person name="Bruccoleri R.E."/>
            <person name="Oakeley E.J."/>
            <person name="Faust A.M.E."/>
            <person name="Altorfer M."/>
            <person name="Dessus-Babus S."/>
            <person name="Burckhardt D."/>
            <person name="Oertli M."/>
            <person name="Naumann U."/>
            <person name="Petersen F."/>
            <person name="Wong J."/>
        </authorList>
    </citation>
    <scope>NUCLEOTIDE SEQUENCE</scope>
    <source>
        <strain evidence="5">GSM-AAB239-AS_SAM_17_03QT</strain>
    </source>
</reference>
<feature type="domain" description="Apple" evidence="4">
    <location>
        <begin position="268"/>
        <end position="333"/>
    </location>
</feature>
<reference evidence="5" key="2">
    <citation type="submission" date="2023-04" db="EMBL/GenBank/DDBJ databases">
        <authorList>
            <person name="Bruccoleri R.E."/>
            <person name="Oakeley E.J."/>
            <person name="Faust A.-M."/>
            <person name="Dessus-Babus S."/>
            <person name="Altorfer M."/>
            <person name="Burckhardt D."/>
            <person name="Oertli M."/>
            <person name="Naumann U."/>
            <person name="Petersen F."/>
            <person name="Wong J."/>
        </authorList>
    </citation>
    <scope>NUCLEOTIDE SEQUENCE</scope>
    <source>
        <strain evidence="5">GSM-AAB239-AS_SAM_17_03QT</strain>
        <tissue evidence="5">Leaf</tissue>
    </source>
</reference>
<keyword evidence="5" id="KW-0418">Kinase</keyword>
<feature type="region of interest" description="Disordered" evidence="3">
    <location>
        <begin position="1"/>
        <end position="32"/>
    </location>
</feature>
<evidence type="ECO:0000256" key="2">
    <source>
        <dbReference type="ARBA" id="ARBA00023157"/>
    </source>
</evidence>
<keyword evidence="5" id="KW-0675">Receptor</keyword>
<dbReference type="CDD" id="cd01098">
    <property type="entry name" value="PAN_AP_plant"/>
    <property type="match status" value="1"/>
</dbReference>
<dbReference type="InterPro" id="IPR003609">
    <property type="entry name" value="Pan_app"/>
</dbReference>
<dbReference type="PROSITE" id="PS50948">
    <property type="entry name" value="PAN"/>
    <property type="match status" value="1"/>
</dbReference>
<name>A0AAX6DHB0_IRIPA</name>
<dbReference type="AlphaFoldDB" id="A0AAX6DHB0"/>
<evidence type="ECO:0000259" key="4">
    <source>
        <dbReference type="PROSITE" id="PS50948"/>
    </source>
</evidence>
<evidence type="ECO:0000256" key="3">
    <source>
        <dbReference type="SAM" id="MobiDB-lite"/>
    </source>
</evidence>